<sequence>MFARGTPCSPGPPVRENGDNSGWVYRHASASRSGRWRISRYPIADICHCGAAWSEKSPWKMETKQESHGPASGISRSRAATAKTRLSTPKHPGSHRLARWMPLHNHGPWNPVRRSELKAQWQIICSQRAVKAASELALPGYLDSSMILTARTLPSHKPLSFPRNGLHPHGYLGIKQRHLALLSAMPRFLDASQRVGNVTEASGKTRVMGRVDGVSLLRHIAES</sequence>
<evidence type="ECO:0000313" key="2">
    <source>
        <dbReference type="EMBL" id="KAK1758668.1"/>
    </source>
</evidence>
<comment type="caution">
    <text evidence="2">The sequence shown here is derived from an EMBL/GenBank/DDBJ whole genome shotgun (WGS) entry which is preliminary data.</text>
</comment>
<protein>
    <submittedName>
        <fullName evidence="2">Uncharacterized protein</fullName>
    </submittedName>
</protein>
<organism evidence="2 3">
    <name type="scientific">Echria macrotheca</name>
    <dbReference type="NCBI Taxonomy" id="438768"/>
    <lineage>
        <taxon>Eukaryota</taxon>
        <taxon>Fungi</taxon>
        <taxon>Dikarya</taxon>
        <taxon>Ascomycota</taxon>
        <taxon>Pezizomycotina</taxon>
        <taxon>Sordariomycetes</taxon>
        <taxon>Sordariomycetidae</taxon>
        <taxon>Sordariales</taxon>
        <taxon>Schizotheciaceae</taxon>
        <taxon>Echria</taxon>
    </lineage>
</organism>
<accession>A0AAJ0FCT0</accession>
<evidence type="ECO:0000256" key="1">
    <source>
        <dbReference type="SAM" id="MobiDB-lite"/>
    </source>
</evidence>
<keyword evidence="3" id="KW-1185">Reference proteome</keyword>
<feature type="region of interest" description="Disordered" evidence="1">
    <location>
        <begin position="62"/>
        <end position="97"/>
    </location>
</feature>
<evidence type="ECO:0000313" key="3">
    <source>
        <dbReference type="Proteomes" id="UP001239445"/>
    </source>
</evidence>
<dbReference type="Proteomes" id="UP001239445">
    <property type="component" value="Unassembled WGS sequence"/>
</dbReference>
<proteinExistence type="predicted"/>
<dbReference type="AlphaFoldDB" id="A0AAJ0FCT0"/>
<reference evidence="2" key="1">
    <citation type="submission" date="2023-06" db="EMBL/GenBank/DDBJ databases">
        <title>Genome-scale phylogeny and comparative genomics of the fungal order Sordariales.</title>
        <authorList>
            <consortium name="Lawrence Berkeley National Laboratory"/>
            <person name="Hensen N."/>
            <person name="Bonometti L."/>
            <person name="Westerberg I."/>
            <person name="Brannstrom I.O."/>
            <person name="Guillou S."/>
            <person name="Cros-Aarteil S."/>
            <person name="Calhoun S."/>
            <person name="Haridas S."/>
            <person name="Kuo A."/>
            <person name="Mondo S."/>
            <person name="Pangilinan J."/>
            <person name="Riley R."/>
            <person name="Labutti K."/>
            <person name="Andreopoulos B."/>
            <person name="Lipzen A."/>
            <person name="Chen C."/>
            <person name="Yanf M."/>
            <person name="Daum C."/>
            <person name="Ng V."/>
            <person name="Clum A."/>
            <person name="Steindorff A."/>
            <person name="Ohm R."/>
            <person name="Martin F."/>
            <person name="Silar P."/>
            <person name="Natvig D."/>
            <person name="Lalanne C."/>
            <person name="Gautier V."/>
            <person name="Ament-Velasquez S.L."/>
            <person name="Kruys A."/>
            <person name="Hutchinson M.I."/>
            <person name="Powell A.J."/>
            <person name="Barry K."/>
            <person name="Miller A.N."/>
            <person name="Grigoriev I.V."/>
            <person name="Debuchy R."/>
            <person name="Gladieux P."/>
            <person name="Thoren M.H."/>
            <person name="Johannesson H."/>
        </authorList>
    </citation>
    <scope>NUCLEOTIDE SEQUENCE</scope>
    <source>
        <strain evidence="2">PSN4</strain>
    </source>
</reference>
<dbReference type="EMBL" id="MU839829">
    <property type="protein sequence ID" value="KAK1758668.1"/>
    <property type="molecule type" value="Genomic_DNA"/>
</dbReference>
<feature type="region of interest" description="Disordered" evidence="1">
    <location>
        <begin position="1"/>
        <end position="22"/>
    </location>
</feature>
<gene>
    <name evidence="2" type="ORF">QBC47DRAFT_148619</name>
</gene>
<name>A0AAJ0FCT0_9PEZI</name>